<evidence type="ECO:0000313" key="2">
    <source>
        <dbReference type="Proteomes" id="UP000199424"/>
    </source>
</evidence>
<proteinExistence type="predicted"/>
<gene>
    <name evidence="1" type="ORF">SAMN04488070_1587</name>
</gene>
<dbReference type="RefSeq" id="WP_092857336.1">
    <property type="nucleotide sequence ID" value="NZ_FOYU01000002.1"/>
</dbReference>
<dbReference type="AlphaFoldDB" id="A0A1I6H801"/>
<evidence type="ECO:0008006" key="3">
    <source>
        <dbReference type="Google" id="ProtNLM"/>
    </source>
</evidence>
<organism evidence="1 2">
    <name type="scientific">Pseudidiomarina maritima</name>
    <dbReference type="NCBI Taxonomy" id="519453"/>
    <lineage>
        <taxon>Bacteria</taxon>
        <taxon>Pseudomonadati</taxon>
        <taxon>Pseudomonadota</taxon>
        <taxon>Gammaproteobacteria</taxon>
        <taxon>Alteromonadales</taxon>
        <taxon>Idiomarinaceae</taxon>
        <taxon>Pseudidiomarina</taxon>
    </lineage>
</organism>
<keyword evidence="2" id="KW-1185">Reference proteome</keyword>
<dbReference type="EMBL" id="FOYU01000002">
    <property type="protein sequence ID" value="SFR50609.1"/>
    <property type="molecule type" value="Genomic_DNA"/>
</dbReference>
<evidence type="ECO:0000313" key="1">
    <source>
        <dbReference type="EMBL" id="SFR50609.1"/>
    </source>
</evidence>
<protein>
    <recommendedName>
        <fullName evidence="3">DUF2971 family protein</fullName>
    </recommendedName>
</protein>
<dbReference type="Proteomes" id="UP000199424">
    <property type="component" value="Unassembled WGS sequence"/>
</dbReference>
<accession>A0A1I6H801</accession>
<name>A0A1I6H801_9GAMM</name>
<sequence length="283" mass="32529">MIIQRYMDFSKFESLVQTKSLFLAKMASFDDKLEGGITASDFFAASNALRILDVVINHTMPGVDDSANNRNQKLAKSRELDGSLRAQMFQSPFGEYPSDDFEELYPICREWMYVNCWHKSNHECYAMWNLYAAKPNALCIFTTTDNLKSALKPIDSFTNIETHPVSYIKHGSVDLLGDPIAPFLSKSMPYTFEREYRVIAWNSHKDLYKQRLNSDKGIFLPVHLETLIEKVVISPLATDSFKNQVIEFCHTHNLLVQIVDSELKNTPVRDIYDALALREQHQT</sequence>
<reference evidence="2" key="1">
    <citation type="submission" date="2016-10" db="EMBL/GenBank/DDBJ databases">
        <authorList>
            <person name="Varghese N."/>
            <person name="Submissions S."/>
        </authorList>
    </citation>
    <scope>NUCLEOTIDE SEQUENCE [LARGE SCALE GENOMIC DNA]</scope>
    <source>
        <strain evidence="2">CGMCC 1.7285</strain>
    </source>
</reference>